<dbReference type="EMBL" id="CM042010">
    <property type="protein sequence ID" value="KAI3781045.1"/>
    <property type="molecule type" value="Genomic_DNA"/>
</dbReference>
<keyword evidence="2" id="KW-1185">Reference proteome</keyword>
<accession>A0ACB9GD71</accession>
<sequence length="163" mass="18690">MQSRERFKSKRIRNIYTAALDALGKARRPVEALNVFYTMQQQMSSYPDIVAYRCIAVTLGQAGYMRELFHVIDTMKSSPKKDLSTGVLQKWDPQLEPDIIVYNADLKRNQRLRYHLSLSVIARLQITFVFGDHIRKGVAPNVVQIAKMLLGAKMFCLTSFCKS</sequence>
<protein>
    <submittedName>
        <fullName evidence="1">Uncharacterized protein</fullName>
    </submittedName>
</protein>
<dbReference type="Proteomes" id="UP001055811">
    <property type="component" value="Linkage Group LG02"/>
</dbReference>
<evidence type="ECO:0000313" key="1">
    <source>
        <dbReference type="EMBL" id="KAI3781045.1"/>
    </source>
</evidence>
<evidence type="ECO:0000313" key="2">
    <source>
        <dbReference type="Proteomes" id="UP001055811"/>
    </source>
</evidence>
<organism evidence="1 2">
    <name type="scientific">Cichorium intybus</name>
    <name type="common">Chicory</name>
    <dbReference type="NCBI Taxonomy" id="13427"/>
    <lineage>
        <taxon>Eukaryota</taxon>
        <taxon>Viridiplantae</taxon>
        <taxon>Streptophyta</taxon>
        <taxon>Embryophyta</taxon>
        <taxon>Tracheophyta</taxon>
        <taxon>Spermatophyta</taxon>
        <taxon>Magnoliopsida</taxon>
        <taxon>eudicotyledons</taxon>
        <taxon>Gunneridae</taxon>
        <taxon>Pentapetalae</taxon>
        <taxon>asterids</taxon>
        <taxon>campanulids</taxon>
        <taxon>Asterales</taxon>
        <taxon>Asteraceae</taxon>
        <taxon>Cichorioideae</taxon>
        <taxon>Cichorieae</taxon>
        <taxon>Cichoriinae</taxon>
        <taxon>Cichorium</taxon>
    </lineage>
</organism>
<proteinExistence type="predicted"/>
<name>A0ACB9GD71_CICIN</name>
<reference evidence="1 2" key="2">
    <citation type="journal article" date="2022" name="Mol. Ecol. Resour.">
        <title>The genomes of chicory, endive, great burdock and yacon provide insights into Asteraceae paleo-polyploidization history and plant inulin production.</title>
        <authorList>
            <person name="Fan W."/>
            <person name="Wang S."/>
            <person name="Wang H."/>
            <person name="Wang A."/>
            <person name="Jiang F."/>
            <person name="Liu H."/>
            <person name="Zhao H."/>
            <person name="Xu D."/>
            <person name="Zhang Y."/>
        </authorList>
    </citation>
    <scope>NUCLEOTIDE SEQUENCE [LARGE SCALE GENOMIC DNA]</scope>
    <source>
        <strain evidence="2">cv. Punajuju</strain>
        <tissue evidence="1">Leaves</tissue>
    </source>
</reference>
<gene>
    <name evidence="1" type="ORF">L2E82_11044</name>
</gene>
<comment type="caution">
    <text evidence="1">The sequence shown here is derived from an EMBL/GenBank/DDBJ whole genome shotgun (WGS) entry which is preliminary data.</text>
</comment>
<reference evidence="2" key="1">
    <citation type="journal article" date="2022" name="Mol. Ecol. Resour.">
        <title>The genomes of chicory, endive, great burdock and yacon provide insights into Asteraceae palaeo-polyploidization history and plant inulin production.</title>
        <authorList>
            <person name="Fan W."/>
            <person name="Wang S."/>
            <person name="Wang H."/>
            <person name="Wang A."/>
            <person name="Jiang F."/>
            <person name="Liu H."/>
            <person name="Zhao H."/>
            <person name="Xu D."/>
            <person name="Zhang Y."/>
        </authorList>
    </citation>
    <scope>NUCLEOTIDE SEQUENCE [LARGE SCALE GENOMIC DNA]</scope>
    <source>
        <strain evidence="2">cv. Punajuju</strain>
    </source>
</reference>